<dbReference type="AlphaFoldDB" id="A0A4V6IDM5"/>
<feature type="domain" description="Secretion system C-terminal sorting" evidence="3">
    <location>
        <begin position="451"/>
        <end position="517"/>
    </location>
</feature>
<dbReference type="Pfam" id="PF18962">
    <property type="entry name" value="Por_Secre_tail"/>
    <property type="match status" value="1"/>
</dbReference>
<evidence type="ECO:0000313" key="4">
    <source>
        <dbReference type="EMBL" id="VFB04064.1"/>
    </source>
</evidence>
<feature type="signal peptide" evidence="2">
    <location>
        <begin position="1"/>
        <end position="23"/>
    </location>
</feature>
<sequence>MKKLSLFLMLLAFAFGFSQPTTNAPTPTKPSSDVISIFSDVYTNVATNYNPNWGQMGAVNTTFVPVSGSGNNVLVYSNFNYQGTELTTQNAASMEFLHIDVWSNTAGAVLKVSPINNGTGAGEFLVIVPLIAGSWNSVDLPKSAFTGMTWNSVFQLKFDGQSGTTPSTVYLDNIYFWKNPVDPTADATLSDLKVNGTTVAGFSPAITTYSVQFPQGTTAIPQITAAITSNTNATRVITQAASIPGTATVVATAQNGTTTKTYTVNYTVSGPATVAPNPPARAAADVISFFSEAYTNVPVSEWSTSWDDSTIQDITVAGNAVKKITFTNFLGVQLANYINATAMTHFHMDYFIDAGTDLVGKVFNPKWSNHASQTGETSSFLLNHLPSTTGTWVSIDVPISDFNIPGGQIRNSLYQFLISSNLGTVYVDNIYFYKNGTLRVKDIQNKKEARIYPNPVKAGETVTVDGKVKSLEIYNMAGQKVKNSVDNTVATDGLSKGLYIIKTNNEKGETQSSKLVVN</sequence>
<dbReference type="NCBIfam" id="TIGR04183">
    <property type="entry name" value="Por_Secre_tail"/>
    <property type="match status" value="1"/>
</dbReference>
<reference evidence="4 5" key="1">
    <citation type="submission" date="2019-02" db="EMBL/GenBank/DDBJ databases">
        <authorList>
            <consortium name="Pathogen Informatics"/>
        </authorList>
    </citation>
    <scope>NUCLEOTIDE SEQUENCE [LARGE SCALE GENOMIC DNA]</scope>
    <source>
        <strain evidence="4 5">3012STDY6944375</strain>
    </source>
</reference>
<evidence type="ECO:0000256" key="2">
    <source>
        <dbReference type="SAM" id="SignalP"/>
    </source>
</evidence>
<dbReference type="EMBL" id="LR215974">
    <property type="protein sequence ID" value="VFB04064.1"/>
    <property type="molecule type" value="Genomic_DNA"/>
</dbReference>
<organism evidence="4 5">
    <name type="scientific">Chryseobacterium taihuense</name>
    <dbReference type="NCBI Taxonomy" id="1141221"/>
    <lineage>
        <taxon>Bacteria</taxon>
        <taxon>Pseudomonadati</taxon>
        <taxon>Bacteroidota</taxon>
        <taxon>Flavobacteriia</taxon>
        <taxon>Flavobacteriales</taxon>
        <taxon>Weeksellaceae</taxon>
        <taxon>Chryseobacterium group</taxon>
        <taxon>Chryseobacterium</taxon>
    </lineage>
</organism>
<dbReference type="InterPro" id="IPR026444">
    <property type="entry name" value="Secre_tail"/>
</dbReference>
<accession>A0A4V6IDM5</accession>
<feature type="chain" id="PRO_5020601618" evidence="2">
    <location>
        <begin position="24"/>
        <end position="518"/>
    </location>
</feature>
<dbReference type="Gene3D" id="2.60.120.430">
    <property type="entry name" value="Galactose-binding lectin"/>
    <property type="match status" value="2"/>
</dbReference>
<proteinExistence type="predicted"/>
<dbReference type="KEGG" id="ctai:NCTC12078_02087"/>
<name>A0A4V6IDM5_9FLAO</name>
<dbReference type="Proteomes" id="UP000290013">
    <property type="component" value="Chromosome"/>
</dbReference>
<dbReference type="RefSeq" id="WP_130914444.1">
    <property type="nucleotide sequence ID" value="NZ_LR215974.1"/>
</dbReference>
<evidence type="ECO:0000256" key="1">
    <source>
        <dbReference type="ARBA" id="ARBA00022729"/>
    </source>
</evidence>
<evidence type="ECO:0000259" key="3">
    <source>
        <dbReference type="Pfam" id="PF18962"/>
    </source>
</evidence>
<evidence type="ECO:0000313" key="5">
    <source>
        <dbReference type="Proteomes" id="UP000290013"/>
    </source>
</evidence>
<keyword evidence="1 2" id="KW-0732">Signal</keyword>
<protein>
    <submittedName>
        <fullName evidence="4">Por secretion system C-terminal sorting domain</fullName>
    </submittedName>
</protein>
<gene>
    <name evidence="4" type="ORF">NCTC12078_02087</name>
</gene>